<dbReference type="Proteomes" id="UP000006057">
    <property type="component" value="Chromosome"/>
</dbReference>
<feature type="domain" description="NlpC/P60" evidence="7">
    <location>
        <begin position="265"/>
        <end position="379"/>
    </location>
</feature>
<dbReference type="RefSeq" id="WP_014814502.1">
    <property type="nucleotide sequence ID" value="NC_018027.1"/>
</dbReference>
<name>I4BFG2_MYCCN</name>
<dbReference type="SUPFAM" id="SSF54001">
    <property type="entry name" value="Cysteine proteinases"/>
    <property type="match status" value="1"/>
</dbReference>
<dbReference type="PATRIC" id="fig|710421.3.peg.1220"/>
<accession>I4BFG2</accession>
<dbReference type="InterPro" id="IPR038765">
    <property type="entry name" value="Papain-like_cys_pep_sf"/>
</dbReference>
<dbReference type="HOGENOM" id="CLU_060749_0_0_11"/>
<evidence type="ECO:0000259" key="7">
    <source>
        <dbReference type="PROSITE" id="PS51935"/>
    </source>
</evidence>
<dbReference type="KEGG" id="mcb:Mycch_1211"/>
<dbReference type="STRING" id="710421.Mycch_1211"/>
<dbReference type="GO" id="GO:0006508">
    <property type="term" value="P:proteolysis"/>
    <property type="evidence" value="ECO:0007669"/>
    <property type="project" value="UniProtKB-KW"/>
</dbReference>
<dbReference type="OrthoDB" id="9815778at2"/>
<dbReference type="PANTHER" id="PTHR47359">
    <property type="entry name" value="PEPTIDOGLYCAN DL-ENDOPEPTIDASE CWLO"/>
    <property type="match status" value="1"/>
</dbReference>
<feature type="region of interest" description="Disordered" evidence="6">
    <location>
        <begin position="167"/>
        <end position="245"/>
    </location>
</feature>
<feature type="compositionally biased region" description="Gly residues" evidence="6">
    <location>
        <begin position="181"/>
        <end position="213"/>
    </location>
</feature>
<evidence type="ECO:0000313" key="9">
    <source>
        <dbReference type="Proteomes" id="UP000006057"/>
    </source>
</evidence>
<dbReference type="InterPro" id="IPR051794">
    <property type="entry name" value="PG_Endopeptidase_C40"/>
</dbReference>
<dbReference type="GO" id="GO:0008234">
    <property type="term" value="F:cysteine-type peptidase activity"/>
    <property type="evidence" value="ECO:0007669"/>
    <property type="project" value="UniProtKB-KW"/>
</dbReference>
<evidence type="ECO:0000256" key="5">
    <source>
        <dbReference type="SAM" id="Coils"/>
    </source>
</evidence>
<comment type="similarity">
    <text evidence="1">Belongs to the peptidase C40 family.</text>
</comment>
<dbReference type="PANTHER" id="PTHR47359:SF3">
    <property type="entry name" value="NLP_P60 DOMAIN-CONTAINING PROTEIN-RELATED"/>
    <property type="match status" value="1"/>
</dbReference>
<dbReference type="InterPro" id="IPR000064">
    <property type="entry name" value="NLP_P60_dom"/>
</dbReference>
<dbReference type="Pfam" id="PF00877">
    <property type="entry name" value="NLPC_P60"/>
    <property type="match status" value="1"/>
</dbReference>
<reference evidence="8 9" key="1">
    <citation type="submission" date="2012-06" db="EMBL/GenBank/DDBJ databases">
        <title>Complete sequence of chromosome of Mycobacterium chubuense NBB4.</title>
        <authorList>
            <consortium name="US DOE Joint Genome Institute"/>
            <person name="Lucas S."/>
            <person name="Han J."/>
            <person name="Lapidus A."/>
            <person name="Cheng J.-F."/>
            <person name="Goodwin L."/>
            <person name="Pitluck S."/>
            <person name="Peters L."/>
            <person name="Mikhailova N."/>
            <person name="Teshima H."/>
            <person name="Detter J.C."/>
            <person name="Han C."/>
            <person name="Tapia R."/>
            <person name="Land M."/>
            <person name="Hauser L."/>
            <person name="Kyrpides N."/>
            <person name="Ivanova N."/>
            <person name="Pagani I."/>
            <person name="Mattes T."/>
            <person name="Holmes A."/>
            <person name="Rutledge P."/>
            <person name="Paulsen I."/>
            <person name="Coleman N."/>
            <person name="Woyke T."/>
        </authorList>
    </citation>
    <scope>NUCLEOTIDE SEQUENCE [LARGE SCALE GENOMIC DNA]</scope>
    <source>
        <strain evidence="8 9">NBB4</strain>
    </source>
</reference>
<dbReference type="eggNOG" id="COG0791">
    <property type="taxonomic scope" value="Bacteria"/>
</dbReference>
<keyword evidence="4" id="KW-0788">Thiol protease</keyword>
<feature type="compositionally biased region" description="Low complexity" evidence="6">
    <location>
        <begin position="214"/>
        <end position="228"/>
    </location>
</feature>
<dbReference type="Gene3D" id="3.90.1720.10">
    <property type="entry name" value="endopeptidase domain like (from Nostoc punctiforme)"/>
    <property type="match status" value="1"/>
</dbReference>
<feature type="coiled-coil region" evidence="5">
    <location>
        <begin position="94"/>
        <end position="156"/>
    </location>
</feature>
<gene>
    <name evidence="8" type="ordered locus">Mycch_1211</name>
</gene>
<feature type="compositionally biased region" description="Low complexity" evidence="6">
    <location>
        <begin position="170"/>
        <end position="180"/>
    </location>
</feature>
<dbReference type="EMBL" id="CP003053">
    <property type="protein sequence ID" value="AFM16019.1"/>
    <property type="molecule type" value="Genomic_DNA"/>
</dbReference>
<evidence type="ECO:0000256" key="4">
    <source>
        <dbReference type="ARBA" id="ARBA00022807"/>
    </source>
</evidence>
<evidence type="ECO:0000256" key="3">
    <source>
        <dbReference type="ARBA" id="ARBA00022801"/>
    </source>
</evidence>
<dbReference type="PROSITE" id="PS51935">
    <property type="entry name" value="NLPC_P60"/>
    <property type="match status" value="1"/>
</dbReference>
<keyword evidence="5" id="KW-0175">Coiled coil</keyword>
<keyword evidence="2" id="KW-0645">Protease</keyword>
<evidence type="ECO:0000256" key="6">
    <source>
        <dbReference type="SAM" id="MobiDB-lite"/>
    </source>
</evidence>
<evidence type="ECO:0000256" key="2">
    <source>
        <dbReference type="ARBA" id="ARBA00022670"/>
    </source>
</evidence>
<keyword evidence="3 8" id="KW-0378">Hydrolase</keyword>
<evidence type="ECO:0000313" key="8">
    <source>
        <dbReference type="EMBL" id="AFM16019.1"/>
    </source>
</evidence>
<proteinExistence type="inferred from homology"/>
<dbReference type="AlphaFoldDB" id="I4BFG2"/>
<protein>
    <submittedName>
        <fullName evidence="8">Cell wall-associated hydrolase, invasion-associated protein</fullName>
    </submittedName>
</protein>
<organism evidence="8 9">
    <name type="scientific">Mycolicibacterium chubuense (strain NBB4)</name>
    <name type="common">Mycobacterium chubuense</name>
    <dbReference type="NCBI Taxonomy" id="710421"/>
    <lineage>
        <taxon>Bacteria</taxon>
        <taxon>Bacillati</taxon>
        <taxon>Actinomycetota</taxon>
        <taxon>Actinomycetes</taxon>
        <taxon>Mycobacteriales</taxon>
        <taxon>Mycobacteriaceae</taxon>
        <taxon>Mycolicibacterium</taxon>
    </lineage>
</organism>
<evidence type="ECO:0000256" key="1">
    <source>
        <dbReference type="ARBA" id="ARBA00007074"/>
    </source>
</evidence>
<keyword evidence="9" id="KW-1185">Reference proteome</keyword>
<sequence length="379" mass="37018">MPADLVTTLAAPIRRVQALVGPGWSGDPAADPAAVLAGVRDTLAGVAESAGRAWRDVDAGWSGAGADAAAEFATTTAAAIDGAAERAGRLGVSARDAAAAVADARRRLQDIVDEFDAKAAALEPHLDQPGVAKELLAAARDALGRAIAIVEDLQAELDRHAAALGGPGSAGAPAATTPAGWPGGAGSGPGAGVGSGPGQGAGGGFGSGSGFGSGASPAAWGSPEGGPADLAGFTTPDGADPPDASMFGDGVAVRLPDGTVVMAPNAVAAGAVRYALTQLGVPYRWGGTAPGVGLDCSGLTQWAYHEAGLDLPRLAQEQDIGAPVPAGSLLPGDLAVWDGHVAMIVGDGTMIEAGDPVTLSPIRTSNAGQGFQGFWRPTA</sequence>